<keyword evidence="4" id="KW-1185">Reference proteome</keyword>
<dbReference type="AlphaFoldDB" id="A0A5B0NE37"/>
<organism evidence="3 4">
    <name type="scientific">Puccinia graminis f. sp. tritici</name>
    <dbReference type="NCBI Taxonomy" id="56615"/>
    <lineage>
        <taxon>Eukaryota</taxon>
        <taxon>Fungi</taxon>
        <taxon>Dikarya</taxon>
        <taxon>Basidiomycota</taxon>
        <taxon>Pucciniomycotina</taxon>
        <taxon>Pucciniomycetes</taxon>
        <taxon>Pucciniales</taxon>
        <taxon>Pucciniaceae</taxon>
        <taxon>Puccinia</taxon>
    </lineage>
</organism>
<feature type="chain" id="PRO_5023151247" evidence="2">
    <location>
        <begin position="45"/>
        <end position="103"/>
    </location>
</feature>
<protein>
    <submittedName>
        <fullName evidence="3">Uncharacterized protein</fullName>
    </submittedName>
</protein>
<evidence type="ECO:0000313" key="3">
    <source>
        <dbReference type="EMBL" id="KAA1087487.1"/>
    </source>
</evidence>
<reference evidence="3 4" key="1">
    <citation type="submission" date="2019-05" db="EMBL/GenBank/DDBJ databases">
        <title>Emergence of the Ug99 lineage of the wheat stem rust pathogen through somatic hybridization.</title>
        <authorList>
            <person name="Li F."/>
            <person name="Upadhyaya N.M."/>
            <person name="Sperschneider J."/>
            <person name="Matny O."/>
            <person name="Nguyen-Phuc H."/>
            <person name="Mago R."/>
            <person name="Raley C."/>
            <person name="Miller M.E."/>
            <person name="Silverstein K.A.T."/>
            <person name="Henningsen E."/>
            <person name="Hirsch C.D."/>
            <person name="Visser B."/>
            <person name="Pretorius Z.A."/>
            <person name="Steffenson B.J."/>
            <person name="Schwessinger B."/>
            <person name="Dodds P.N."/>
            <person name="Figueroa M."/>
        </authorList>
    </citation>
    <scope>NUCLEOTIDE SEQUENCE [LARGE SCALE GENOMIC DNA]</scope>
    <source>
        <strain evidence="3">21-0</strain>
    </source>
</reference>
<proteinExistence type="predicted"/>
<evidence type="ECO:0000313" key="4">
    <source>
        <dbReference type="Proteomes" id="UP000324748"/>
    </source>
</evidence>
<evidence type="ECO:0000256" key="1">
    <source>
        <dbReference type="SAM" id="MobiDB-lite"/>
    </source>
</evidence>
<evidence type="ECO:0000256" key="2">
    <source>
        <dbReference type="SAM" id="SignalP"/>
    </source>
</evidence>
<comment type="caution">
    <text evidence="3">The sequence shown here is derived from an EMBL/GenBank/DDBJ whole genome shotgun (WGS) entry which is preliminary data.</text>
</comment>
<gene>
    <name evidence="3" type="ORF">PGT21_032505</name>
</gene>
<feature type="signal peptide" evidence="2">
    <location>
        <begin position="1"/>
        <end position="44"/>
    </location>
</feature>
<feature type="region of interest" description="Disordered" evidence="1">
    <location>
        <begin position="45"/>
        <end position="103"/>
    </location>
</feature>
<keyword evidence="2" id="KW-0732">Signal</keyword>
<feature type="compositionally biased region" description="Basic and acidic residues" evidence="1">
    <location>
        <begin position="51"/>
        <end position="80"/>
    </location>
</feature>
<accession>A0A5B0NE37</accession>
<dbReference type="EMBL" id="VSWC01000105">
    <property type="protein sequence ID" value="KAA1087487.1"/>
    <property type="molecule type" value="Genomic_DNA"/>
</dbReference>
<feature type="compositionally biased region" description="Basic and acidic residues" evidence="1">
    <location>
        <begin position="87"/>
        <end position="103"/>
    </location>
</feature>
<dbReference type="Proteomes" id="UP000324748">
    <property type="component" value="Unassembled WGS sequence"/>
</dbReference>
<name>A0A5B0NE37_PUCGR</name>
<sequence length="103" mass="11563">MSQPNCSSGIRRKRQHSPSVAWGVHHMRLMAILALIAILALTESQPVAKDGTSEKKSKDVAKKGIMKHDVERNRNERDEGMINEDGGNERSRQRDRLEVSSLS</sequence>